<dbReference type="AlphaFoldDB" id="A0A2I0IB85"/>
<dbReference type="PRINTS" id="PR00385">
    <property type="entry name" value="P450"/>
</dbReference>
<gene>
    <name evidence="9" type="ORF">CRG98_038369</name>
</gene>
<dbReference type="InterPro" id="IPR001128">
    <property type="entry name" value="Cyt_P450"/>
</dbReference>
<evidence type="ECO:0000313" key="10">
    <source>
        <dbReference type="Proteomes" id="UP000233551"/>
    </source>
</evidence>
<organism evidence="9 10">
    <name type="scientific">Punica granatum</name>
    <name type="common">Pomegranate</name>
    <dbReference type="NCBI Taxonomy" id="22663"/>
    <lineage>
        <taxon>Eukaryota</taxon>
        <taxon>Viridiplantae</taxon>
        <taxon>Streptophyta</taxon>
        <taxon>Embryophyta</taxon>
        <taxon>Tracheophyta</taxon>
        <taxon>Spermatophyta</taxon>
        <taxon>Magnoliopsida</taxon>
        <taxon>eudicotyledons</taxon>
        <taxon>Gunneridae</taxon>
        <taxon>Pentapetalae</taxon>
        <taxon>rosids</taxon>
        <taxon>malvids</taxon>
        <taxon>Myrtales</taxon>
        <taxon>Lythraceae</taxon>
        <taxon>Punica</taxon>
    </lineage>
</organism>
<dbReference type="GO" id="GO:0020037">
    <property type="term" value="F:heme binding"/>
    <property type="evidence" value="ECO:0007669"/>
    <property type="project" value="InterPro"/>
</dbReference>
<dbReference type="GO" id="GO:0016705">
    <property type="term" value="F:oxidoreductase activity, acting on paired donors, with incorporation or reduction of molecular oxygen"/>
    <property type="evidence" value="ECO:0007669"/>
    <property type="project" value="InterPro"/>
</dbReference>
<dbReference type="PANTHER" id="PTHR47947:SF24">
    <property type="entry name" value="ISOFLAVONE 2'-HYDROXYLASE-LIKE"/>
    <property type="match status" value="1"/>
</dbReference>
<dbReference type="EMBL" id="PGOL01003425">
    <property type="protein sequence ID" value="PKI41257.1"/>
    <property type="molecule type" value="Genomic_DNA"/>
</dbReference>
<accession>A0A2I0IB85</accession>
<evidence type="ECO:0000256" key="3">
    <source>
        <dbReference type="ARBA" id="ARBA00022617"/>
    </source>
</evidence>
<evidence type="ECO:0000256" key="1">
    <source>
        <dbReference type="ARBA" id="ARBA00004370"/>
    </source>
</evidence>
<dbReference type="GO" id="GO:0016020">
    <property type="term" value="C:membrane"/>
    <property type="evidence" value="ECO:0007669"/>
    <property type="project" value="UniProtKB-SubCell"/>
</dbReference>
<comment type="caution">
    <text evidence="9">The sequence shown here is derived from an EMBL/GenBank/DDBJ whole genome shotgun (WGS) entry which is preliminary data.</text>
</comment>
<keyword evidence="10" id="KW-1185">Reference proteome</keyword>
<evidence type="ECO:0008006" key="11">
    <source>
        <dbReference type="Google" id="ProtNLM"/>
    </source>
</evidence>
<dbReference type="GO" id="GO:0004497">
    <property type="term" value="F:monooxygenase activity"/>
    <property type="evidence" value="ECO:0007669"/>
    <property type="project" value="UniProtKB-KW"/>
</dbReference>
<evidence type="ECO:0000256" key="5">
    <source>
        <dbReference type="ARBA" id="ARBA00023002"/>
    </source>
</evidence>
<keyword evidence="7" id="KW-0503">Monooxygenase</keyword>
<dbReference type="Pfam" id="PF00067">
    <property type="entry name" value="p450"/>
    <property type="match status" value="3"/>
</dbReference>
<dbReference type="PRINTS" id="PR00463">
    <property type="entry name" value="EP450I"/>
</dbReference>
<evidence type="ECO:0000313" key="9">
    <source>
        <dbReference type="EMBL" id="PKI41257.1"/>
    </source>
</evidence>
<evidence type="ECO:0000256" key="7">
    <source>
        <dbReference type="ARBA" id="ARBA00023033"/>
    </source>
</evidence>
<dbReference type="PROSITE" id="PS00086">
    <property type="entry name" value="CYTOCHROME_P450"/>
    <property type="match status" value="2"/>
</dbReference>
<dbReference type="STRING" id="22663.A0A2I0IB85"/>
<keyword evidence="6" id="KW-0408">Iron</keyword>
<keyword evidence="3" id="KW-0349">Heme</keyword>
<comment type="subcellular location">
    <subcellularLocation>
        <location evidence="1">Membrane</location>
    </subcellularLocation>
</comment>
<keyword evidence="8" id="KW-0472">Membrane</keyword>
<dbReference type="Proteomes" id="UP000233551">
    <property type="component" value="Unassembled WGS sequence"/>
</dbReference>
<evidence type="ECO:0000256" key="8">
    <source>
        <dbReference type="ARBA" id="ARBA00023136"/>
    </source>
</evidence>
<dbReference type="CDD" id="cd20653">
    <property type="entry name" value="CYP81"/>
    <property type="match status" value="2"/>
</dbReference>
<comment type="similarity">
    <text evidence="2">Belongs to the cytochrome P450 family.</text>
</comment>
<dbReference type="InterPro" id="IPR017972">
    <property type="entry name" value="Cyt_P450_CS"/>
</dbReference>
<name>A0A2I0IB85_PUNGR</name>
<protein>
    <recommendedName>
        <fullName evidence="11">Cytochrome P450 81E8-like</fullName>
    </recommendedName>
</protein>
<evidence type="ECO:0000256" key="4">
    <source>
        <dbReference type="ARBA" id="ARBA00022723"/>
    </source>
</evidence>
<evidence type="ECO:0000256" key="2">
    <source>
        <dbReference type="ARBA" id="ARBA00010617"/>
    </source>
</evidence>
<evidence type="ECO:0000256" key="6">
    <source>
        <dbReference type="ARBA" id="ARBA00023004"/>
    </source>
</evidence>
<keyword evidence="5" id="KW-0560">Oxidoreductase</keyword>
<dbReference type="Gene3D" id="1.10.630.10">
    <property type="entry name" value="Cytochrome P450"/>
    <property type="match status" value="3"/>
</dbReference>
<dbReference type="InterPro" id="IPR050651">
    <property type="entry name" value="Plant_Cytochrome_P450_Monoox"/>
</dbReference>
<dbReference type="GO" id="GO:0005506">
    <property type="term" value="F:iron ion binding"/>
    <property type="evidence" value="ECO:0007669"/>
    <property type="project" value="InterPro"/>
</dbReference>
<keyword evidence="4" id="KW-0479">Metal-binding</keyword>
<dbReference type="FunFam" id="1.10.630.10:FF:000023">
    <property type="entry name" value="Cytochrome P450 family protein"/>
    <property type="match status" value="1"/>
</dbReference>
<sequence length="871" mass="99470">MVGDHLVLHHQFPHYILLYALHVNLHLELGQAMETRIVTVCQLSRAKNLPPSLPSLPIIGHLHYLKHPLHRALRDLAEKHGPVFFLRFGSQPTVIVSSLEAAEECFTKNDIILANRPRRSAGKYFGYNYTTISASPYGDHWRNLRRVSTIEIFSAHRLNVLAEIRRDEIRRLLHKLSAGSLEGVTWVELKSKLTDLTFNIMMRMFKYLIKEVVKLGGAVNLGEFVPVPRWMGFYRKFFKNMIEIFRRTDAFMQGLIDQHRRKKIDGSEIKNTMLDHLLYLQESEPEYYTDEIIKGLIMAKNEIDAHVGQDRLIDEPDISKLQYLQNIISETLRLKPAAPLLVPHYAAEDCQIGGYHVPRKSMVIVNAWAIHRDPKLWDNPASFRPERFEGGPEVGKKEAHELILPFGLGRRACPGAPLAHRVMGLTLGSLIQCFDWKRVAEECFTKHDVVLANRVNTTDGKYFGYNYTTVGSSAYGEHWRNLRRVSAIEIFSTHRLNAQRGIRRDEISRLLQKLLTKGSSLPEFTRVEMKSKLTELMFNIMMRMMAGKRYFGDNVVDNEEAKEFKYIIKEVFKIGVNPSEFLPVLRWMDYKGINKGMIRLFEKTDAFLQALIDEHRRKKIDGSEIKNTTIDHLLSLQESEPGYYTDQIIKGFIMVMLLAGTDTSSVTLEWALSYLVNHPNILDKARIEIDVQIGQDRLIDEADISKLPYLQNIISETLRLKPAAPLLVPHRASEDCQIGGYHVPRDSMVLVNAWAIHRDPALWGDPAAFRPERFEGAGAEVGNREAHKLILPFGLGRRACPGVPLAQRVMGLTLGSLIQCFDWKRVGVEPVDLTEGRGTTMPREVPLEVMCKARPAMHKLISEESKTTGVE</sequence>
<proteinExistence type="inferred from homology"/>
<reference evidence="9 10" key="1">
    <citation type="submission" date="2017-11" db="EMBL/GenBank/DDBJ databases">
        <title>De-novo sequencing of pomegranate (Punica granatum L.) genome.</title>
        <authorList>
            <person name="Akparov Z."/>
            <person name="Amiraslanov A."/>
            <person name="Hajiyeva S."/>
            <person name="Abbasov M."/>
            <person name="Kaur K."/>
            <person name="Hamwieh A."/>
            <person name="Solovyev V."/>
            <person name="Salamov A."/>
            <person name="Braich B."/>
            <person name="Kosarev P."/>
            <person name="Mahmoud A."/>
            <person name="Hajiyev E."/>
            <person name="Babayeva S."/>
            <person name="Izzatullayeva V."/>
            <person name="Mammadov A."/>
            <person name="Mammadov A."/>
            <person name="Sharifova S."/>
            <person name="Ojaghi J."/>
            <person name="Eynullazada K."/>
            <person name="Bayramov B."/>
            <person name="Abdulazimova A."/>
            <person name="Shahmuradov I."/>
        </authorList>
    </citation>
    <scope>NUCLEOTIDE SEQUENCE [LARGE SCALE GENOMIC DNA]</scope>
    <source>
        <strain evidence="10">cv. AG2017</strain>
        <tissue evidence="9">Leaf</tissue>
    </source>
</reference>
<dbReference type="InterPro" id="IPR036396">
    <property type="entry name" value="Cyt_P450_sf"/>
</dbReference>
<dbReference type="PANTHER" id="PTHR47947">
    <property type="entry name" value="CYTOCHROME P450 82C3-RELATED"/>
    <property type="match status" value="1"/>
</dbReference>
<dbReference type="SUPFAM" id="SSF48264">
    <property type="entry name" value="Cytochrome P450"/>
    <property type="match status" value="2"/>
</dbReference>
<dbReference type="InterPro" id="IPR002401">
    <property type="entry name" value="Cyt_P450_E_grp-I"/>
</dbReference>